<dbReference type="AlphaFoldDB" id="A0A222P566"/>
<dbReference type="OrthoDB" id="5646940at2"/>
<evidence type="ECO:0000313" key="2">
    <source>
        <dbReference type="Proteomes" id="UP000201728"/>
    </source>
</evidence>
<gene>
    <name evidence="1" type="ORF">clem_12295</name>
</gene>
<reference evidence="2" key="1">
    <citation type="submission" date="2016-07" db="EMBL/GenBank/DDBJ databases">
        <authorList>
            <person name="Florea S."/>
            <person name="Webb J.S."/>
            <person name="Jaromczyk J."/>
            <person name="Schardl C.L."/>
        </authorList>
    </citation>
    <scope>NUCLEOTIDE SEQUENCE [LARGE SCALE GENOMIC DNA]</scope>
    <source>
        <strain evidence="2">CDC-D5610</strain>
    </source>
</reference>
<name>A0A222P566_9GAMM</name>
<organism evidence="1 2">
    <name type="scientific">Legionella clemsonensis</name>
    <dbReference type="NCBI Taxonomy" id="1867846"/>
    <lineage>
        <taxon>Bacteria</taxon>
        <taxon>Pseudomonadati</taxon>
        <taxon>Pseudomonadota</taxon>
        <taxon>Gammaproteobacteria</taxon>
        <taxon>Legionellales</taxon>
        <taxon>Legionellaceae</taxon>
        <taxon>Legionella</taxon>
    </lineage>
</organism>
<proteinExistence type="predicted"/>
<dbReference type="Proteomes" id="UP000201728">
    <property type="component" value="Chromosome"/>
</dbReference>
<dbReference type="RefSeq" id="WP_094091796.1">
    <property type="nucleotide sequence ID" value="NZ_CP016397.1"/>
</dbReference>
<evidence type="ECO:0008006" key="3">
    <source>
        <dbReference type="Google" id="ProtNLM"/>
    </source>
</evidence>
<protein>
    <recommendedName>
        <fullName evidence="3">HTH cro/C1-type domain-containing protein</fullName>
    </recommendedName>
</protein>
<dbReference type="KEGG" id="lcd:clem_12295"/>
<evidence type="ECO:0000313" key="1">
    <source>
        <dbReference type="EMBL" id="ASQ46994.1"/>
    </source>
</evidence>
<accession>A0A222P566</accession>
<sequence length="79" mass="9127">MVCIVEFNDGVRFNFVRNKIKQKIWIEALLHLTNLDINHMAVILEIPAEVLTKVHHGEMYLSQESAECLGRLFLLAFSD</sequence>
<dbReference type="EMBL" id="CP016397">
    <property type="protein sequence ID" value="ASQ46994.1"/>
    <property type="molecule type" value="Genomic_DNA"/>
</dbReference>
<keyword evidence="2" id="KW-1185">Reference proteome</keyword>